<name>A0A809S8M3_9BACT</name>
<dbReference type="EMBL" id="AP022325">
    <property type="protein sequence ID" value="BBU47474.1"/>
    <property type="molecule type" value="Genomic_DNA"/>
</dbReference>
<dbReference type="AlphaFoldDB" id="A0A809S8M3"/>
<sequence>MKDIILLLSYKYKGNQYEIYKNLKKGIQLDKKQIKEIKDGLNKKDINFISIIDESFPKEFYEMKECLFGFFYKGNYKLMQNNSKFYIINEIWDEYTSKIIKNSLNQLVQNSVLITNNYKKTENQFIKLFRTLGGKIIHIAKEGLDTFDFSEINLENELVISQYPLNTHPKIDFFKYSNYVSATLSKTLISFSMKNNSKANHLINSFLNIGKDIYCFPGNGIDNENNKLIESGANMILGVSKVINI</sequence>
<gene>
    <name evidence="2" type="ORF">JPM2_1670</name>
</gene>
<dbReference type="InterPro" id="IPR057666">
    <property type="entry name" value="DrpA_SLOG"/>
</dbReference>
<evidence type="ECO:0000259" key="1">
    <source>
        <dbReference type="Pfam" id="PF02481"/>
    </source>
</evidence>
<dbReference type="Pfam" id="PF02481">
    <property type="entry name" value="DNA_processg_A"/>
    <property type="match status" value="1"/>
</dbReference>
<feature type="domain" description="Smf/DprA SLOG" evidence="1">
    <location>
        <begin position="151"/>
        <end position="243"/>
    </location>
</feature>
<dbReference type="Proteomes" id="UP000464317">
    <property type="component" value="Chromosome"/>
</dbReference>
<accession>A0A809S8M3</accession>
<evidence type="ECO:0000313" key="3">
    <source>
        <dbReference type="Proteomes" id="UP000464317"/>
    </source>
</evidence>
<proteinExistence type="predicted"/>
<keyword evidence="3" id="KW-1185">Reference proteome</keyword>
<dbReference type="KEGG" id="mfel:JPM2_1670"/>
<evidence type="ECO:0000313" key="2">
    <source>
        <dbReference type="EMBL" id="BBU47474.1"/>
    </source>
</evidence>
<protein>
    <recommendedName>
        <fullName evidence="1">Smf/DprA SLOG domain-containing protein</fullName>
    </recommendedName>
</protein>
<dbReference type="RefSeq" id="WP_161552986.1">
    <property type="nucleotide sequence ID" value="NZ_AP022325.1"/>
</dbReference>
<dbReference type="Gene3D" id="3.40.50.450">
    <property type="match status" value="1"/>
</dbReference>
<reference evidence="2 3" key="1">
    <citation type="submission" date="2020-01" db="EMBL/GenBank/DDBJ databases">
        <title>Complete genome sequence of Mycoplasma felis strain Myco-2.</title>
        <authorList>
            <person name="Kinoshita Y."/>
            <person name="Niwa H."/>
            <person name="Uchida-Fujii E."/>
            <person name="Nukada T."/>
        </authorList>
    </citation>
    <scope>NUCLEOTIDE SEQUENCE [LARGE SCALE GENOMIC DNA]</scope>
    <source>
        <strain evidence="2 3">Myco-2</strain>
    </source>
</reference>
<organism evidence="2 3">
    <name type="scientific">Mycoplasmopsis felis</name>
    <dbReference type="NCBI Taxonomy" id="33923"/>
    <lineage>
        <taxon>Bacteria</taxon>
        <taxon>Bacillati</taxon>
        <taxon>Mycoplasmatota</taxon>
        <taxon>Mycoplasmoidales</taxon>
        <taxon>Metamycoplasmataceae</taxon>
        <taxon>Mycoplasmopsis</taxon>
    </lineage>
</organism>